<dbReference type="EMBL" id="JAHHUM010000322">
    <property type="protein sequence ID" value="KAK5621008.1"/>
    <property type="molecule type" value="Genomic_DNA"/>
</dbReference>
<sequence length="127" mass="13165">MGWVCWRWLDGWAGLAVCCSAGCCVPHRARVAWRGCSVWGRGGCVLSLDVGSPAFGSAERGWVRDGGCRPRVLAVGQASCWCGVGGSVVGTVLVGVCPVPPVGGGWVNLASPYTSEDRVSWVNLASA</sequence>
<dbReference type="Proteomes" id="UP001311232">
    <property type="component" value="Unassembled WGS sequence"/>
</dbReference>
<keyword evidence="3" id="KW-1185">Reference proteome</keyword>
<protein>
    <recommendedName>
        <fullName evidence="4">Secreted protein</fullName>
    </recommendedName>
</protein>
<evidence type="ECO:0000256" key="1">
    <source>
        <dbReference type="SAM" id="SignalP"/>
    </source>
</evidence>
<evidence type="ECO:0000313" key="3">
    <source>
        <dbReference type="Proteomes" id="UP001311232"/>
    </source>
</evidence>
<organism evidence="2 3">
    <name type="scientific">Crenichthys baileyi</name>
    <name type="common">White River springfish</name>
    <dbReference type="NCBI Taxonomy" id="28760"/>
    <lineage>
        <taxon>Eukaryota</taxon>
        <taxon>Metazoa</taxon>
        <taxon>Chordata</taxon>
        <taxon>Craniata</taxon>
        <taxon>Vertebrata</taxon>
        <taxon>Euteleostomi</taxon>
        <taxon>Actinopterygii</taxon>
        <taxon>Neopterygii</taxon>
        <taxon>Teleostei</taxon>
        <taxon>Neoteleostei</taxon>
        <taxon>Acanthomorphata</taxon>
        <taxon>Ovalentaria</taxon>
        <taxon>Atherinomorphae</taxon>
        <taxon>Cyprinodontiformes</taxon>
        <taxon>Goodeidae</taxon>
        <taxon>Crenichthys</taxon>
    </lineage>
</organism>
<dbReference type="AlphaFoldDB" id="A0AAV9SHS4"/>
<feature type="chain" id="PRO_5043362098" description="Secreted protein" evidence="1">
    <location>
        <begin position="22"/>
        <end position="127"/>
    </location>
</feature>
<reference evidence="2 3" key="1">
    <citation type="submission" date="2021-06" db="EMBL/GenBank/DDBJ databases">
        <authorList>
            <person name="Palmer J.M."/>
        </authorList>
    </citation>
    <scope>NUCLEOTIDE SEQUENCE [LARGE SCALE GENOMIC DNA]</scope>
    <source>
        <strain evidence="2 3">MEX-2019</strain>
        <tissue evidence="2">Muscle</tissue>
    </source>
</reference>
<comment type="caution">
    <text evidence="2">The sequence shown here is derived from an EMBL/GenBank/DDBJ whole genome shotgun (WGS) entry which is preliminary data.</text>
</comment>
<evidence type="ECO:0000313" key="2">
    <source>
        <dbReference type="EMBL" id="KAK5621008.1"/>
    </source>
</evidence>
<feature type="signal peptide" evidence="1">
    <location>
        <begin position="1"/>
        <end position="21"/>
    </location>
</feature>
<name>A0AAV9SHS4_9TELE</name>
<evidence type="ECO:0008006" key="4">
    <source>
        <dbReference type="Google" id="ProtNLM"/>
    </source>
</evidence>
<gene>
    <name evidence="2" type="ORF">CRENBAI_015408</name>
</gene>
<proteinExistence type="predicted"/>
<accession>A0AAV9SHS4</accession>
<keyword evidence="1" id="KW-0732">Signal</keyword>